<keyword evidence="1" id="KW-0472">Membrane</keyword>
<proteinExistence type="predicted"/>
<gene>
    <name evidence="2" type="ORF">PIOMA14_I_1552</name>
</gene>
<evidence type="ECO:0000313" key="3">
    <source>
        <dbReference type="Proteomes" id="UP000217431"/>
    </source>
</evidence>
<name>A0A0S3UKK9_PREIN</name>
<accession>A0A0S3UKK9</accession>
<evidence type="ECO:0000256" key="1">
    <source>
        <dbReference type="SAM" id="Phobius"/>
    </source>
</evidence>
<keyword evidence="1" id="KW-1133">Transmembrane helix</keyword>
<sequence>MGKDKLNNNTMQEKIKKNNQQTQQLTITLAIIPLCLYAYYTLRAQNRKSE</sequence>
<dbReference type="Proteomes" id="UP000217431">
    <property type="component" value="Chromosome I"/>
</dbReference>
<keyword evidence="1" id="KW-0812">Transmembrane</keyword>
<protein>
    <submittedName>
        <fullName evidence="2">Uncharacterized protein</fullName>
    </submittedName>
</protein>
<evidence type="ECO:0000313" key="2">
    <source>
        <dbReference type="EMBL" id="BAU18060.1"/>
    </source>
</evidence>
<feature type="transmembrane region" description="Helical" evidence="1">
    <location>
        <begin position="21"/>
        <end position="40"/>
    </location>
</feature>
<dbReference type="AlphaFoldDB" id="A0A0S3UKK9"/>
<dbReference type="EMBL" id="AP014597">
    <property type="protein sequence ID" value="BAU18060.1"/>
    <property type="molecule type" value="Genomic_DNA"/>
</dbReference>
<reference evidence="2 3" key="1">
    <citation type="journal article" date="2016" name="DNA Res.">
        <title>The complete genome sequencing of Prevotella intermedia strain OMA14 and a subsequent fine-scale, intra-species genomic comparison reveal an unusual amplification of conjugative and mobile transposons and identify a novel Prevotella-lineage-specific repeat.</title>
        <authorList>
            <person name="Naito M."/>
            <person name="Ogura Y."/>
            <person name="Itoh T."/>
            <person name="Shoji M."/>
            <person name="Okamoto M."/>
            <person name="Hayashi T."/>
            <person name="Nakayama K."/>
        </authorList>
    </citation>
    <scope>NUCLEOTIDE SEQUENCE [LARGE SCALE GENOMIC DNA]</scope>
    <source>
        <strain evidence="2 3">OMA14</strain>
    </source>
</reference>
<organism evidence="2 3">
    <name type="scientific">Prevotella intermedia</name>
    <dbReference type="NCBI Taxonomy" id="28131"/>
    <lineage>
        <taxon>Bacteria</taxon>
        <taxon>Pseudomonadati</taxon>
        <taxon>Bacteroidota</taxon>
        <taxon>Bacteroidia</taxon>
        <taxon>Bacteroidales</taxon>
        <taxon>Prevotellaceae</taxon>
        <taxon>Prevotella</taxon>
    </lineage>
</organism>